<evidence type="ECO:0000313" key="1">
    <source>
        <dbReference type="EMBL" id="MBB6451890.1"/>
    </source>
</evidence>
<reference evidence="1 2" key="1">
    <citation type="submission" date="2020-08" db="EMBL/GenBank/DDBJ databases">
        <title>Genomic Encyclopedia of Type Strains, Phase IV (KMG-IV): sequencing the most valuable type-strain genomes for metagenomic binning, comparative biology and taxonomic classification.</title>
        <authorList>
            <person name="Goeker M."/>
        </authorList>
    </citation>
    <scope>NUCLEOTIDE SEQUENCE [LARGE SCALE GENOMIC DNA]</scope>
    <source>
        <strain evidence="1 2">DSM 19612</strain>
    </source>
</reference>
<dbReference type="Pfam" id="PF13797">
    <property type="entry name" value="Post_transc_reg"/>
    <property type="match status" value="1"/>
</dbReference>
<proteinExistence type="predicted"/>
<keyword evidence="2" id="KW-1185">Reference proteome</keyword>
<gene>
    <name evidence="1" type="ORF">HNQ94_000311</name>
</gene>
<dbReference type="Proteomes" id="UP000581688">
    <property type="component" value="Unassembled WGS sequence"/>
</dbReference>
<protein>
    <recommendedName>
        <fullName evidence="3">Post-transcriptional regulator</fullName>
    </recommendedName>
</protein>
<organism evidence="1 2">
    <name type="scientific">Salirhabdus euzebyi</name>
    <dbReference type="NCBI Taxonomy" id="394506"/>
    <lineage>
        <taxon>Bacteria</taxon>
        <taxon>Bacillati</taxon>
        <taxon>Bacillota</taxon>
        <taxon>Bacilli</taxon>
        <taxon>Bacillales</taxon>
        <taxon>Bacillaceae</taxon>
        <taxon>Salirhabdus</taxon>
    </lineage>
</organism>
<sequence>MVEMRLISVWKPFVLPALTSKVEELHIFGYDKATIEDVWNCLMKKVWKKDHEIRLHQVVQDILHLDAGTYMNFLTMEIYRNDDLMSQIEALRGFSKEEA</sequence>
<name>A0A841PSX7_9BACI</name>
<dbReference type="InterPro" id="IPR025716">
    <property type="entry name" value="Post-transcriptional_regulator"/>
</dbReference>
<evidence type="ECO:0000313" key="2">
    <source>
        <dbReference type="Proteomes" id="UP000581688"/>
    </source>
</evidence>
<dbReference type="EMBL" id="JACHGH010000001">
    <property type="protein sequence ID" value="MBB6451890.1"/>
    <property type="molecule type" value="Genomic_DNA"/>
</dbReference>
<dbReference type="AlphaFoldDB" id="A0A841PSX7"/>
<dbReference type="RefSeq" id="WP_174494546.1">
    <property type="nucleotide sequence ID" value="NZ_CADDWK010000001.1"/>
</dbReference>
<accession>A0A841PSX7</accession>
<evidence type="ECO:0008006" key="3">
    <source>
        <dbReference type="Google" id="ProtNLM"/>
    </source>
</evidence>
<comment type="caution">
    <text evidence="1">The sequence shown here is derived from an EMBL/GenBank/DDBJ whole genome shotgun (WGS) entry which is preliminary data.</text>
</comment>